<keyword evidence="7" id="KW-1185">Reference proteome</keyword>
<dbReference type="EMBL" id="BAABBA010000008">
    <property type="protein sequence ID" value="GAA4287558.1"/>
    <property type="molecule type" value="Genomic_DNA"/>
</dbReference>
<reference evidence="7" key="1">
    <citation type="journal article" date="2019" name="Int. J. Syst. Evol. Microbiol.">
        <title>The Global Catalogue of Microorganisms (GCM) 10K type strain sequencing project: providing services to taxonomists for standard genome sequencing and annotation.</title>
        <authorList>
            <consortium name="The Broad Institute Genomics Platform"/>
            <consortium name="The Broad Institute Genome Sequencing Center for Infectious Disease"/>
            <person name="Wu L."/>
            <person name="Ma J."/>
        </authorList>
    </citation>
    <scope>NUCLEOTIDE SEQUENCE [LARGE SCALE GENOMIC DNA]</scope>
    <source>
        <strain evidence="7">JCM 17459</strain>
    </source>
</reference>
<dbReference type="Gene3D" id="3.40.50.2000">
    <property type="entry name" value="Glycogen Phosphorylase B"/>
    <property type="match status" value="2"/>
</dbReference>
<dbReference type="PANTHER" id="PTHR12526">
    <property type="entry name" value="GLYCOSYLTRANSFERASE"/>
    <property type="match status" value="1"/>
</dbReference>
<evidence type="ECO:0000259" key="5">
    <source>
        <dbReference type="Pfam" id="PF13439"/>
    </source>
</evidence>
<dbReference type="SUPFAM" id="SSF53756">
    <property type="entry name" value="UDP-Glycosyltransferase/glycogen phosphorylase"/>
    <property type="match status" value="1"/>
</dbReference>
<evidence type="ECO:0000256" key="2">
    <source>
        <dbReference type="ARBA" id="ARBA00022679"/>
    </source>
</evidence>
<dbReference type="Proteomes" id="UP001499841">
    <property type="component" value="Unassembled WGS sequence"/>
</dbReference>
<proteinExistence type="predicted"/>
<name>A0ABP8EUB0_9MICO</name>
<evidence type="ECO:0000256" key="3">
    <source>
        <dbReference type="SAM" id="MobiDB-lite"/>
    </source>
</evidence>
<evidence type="ECO:0000313" key="6">
    <source>
        <dbReference type="EMBL" id="GAA4287558.1"/>
    </source>
</evidence>
<dbReference type="Pfam" id="PF00534">
    <property type="entry name" value="Glycos_transf_1"/>
    <property type="match status" value="1"/>
</dbReference>
<dbReference type="Pfam" id="PF13439">
    <property type="entry name" value="Glyco_transf_4"/>
    <property type="match status" value="1"/>
</dbReference>
<sequence>MDTLRIAMVAPPFFELPPTGYGGIELVVADLIDTLVERGHEVTLIGAGRNGTRAQFRRTYAEPQHARLGEPLPEAVHAAAAAQILDRLDVDVIHDHTLLGPLQARGRVTPTVVTVHGPVVGEPAVYYRLVGGTTHLVAISHAQRSFAPQLSWVGTVHNAIDPGRCTFRAEKEDWVLFLGRCTPDKGMHLAIDVARAAGRPIKLAAKCQEPPEQAYFEAEIRPRLGDGVEWLGEITGQEKQDALAAARCLLFPLQWEEPFGMVLVESLASGTPVVTMPRGAVPEIVTDGVTGFVRDRLEDLPAAIDAAGGIDPHRCRQEVLDRFTPQVMATRYEKVYRRVLDRTGGVARKVAVRAIRGRVAGAPDAVTAIAGKALGAPASGAVATAVPDTPLPGGAGTALPGAVGSPRPGAVGTPRTGPASAYPPAS</sequence>
<comment type="caution">
    <text evidence="6">The sequence shown here is derived from an EMBL/GenBank/DDBJ whole genome shotgun (WGS) entry which is preliminary data.</text>
</comment>
<dbReference type="PANTHER" id="PTHR12526:SF595">
    <property type="entry name" value="BLL5217 PROTEIN"/>
    <property type="match status" value="1"/>
</dbReference>
<dbReference type="InterPro" id="IPR028098">
    <property type="entry name" value="Glyco_trans_4-like_N"/>
</dbReference>
<feature type="domain" description="Glycosyl transferase family 1" evidence="4">
    <location>
        <begin position="169"/>
        <end position="295"/>
    </location>
</feature>
<protein>
    <submittedName>
        <fullName evidence="6">Glycosyltransferase family 4 protein</fullName>
    </submittedName>
</protein>
<evidence type="ECO:0000259" key="4">
    <source>
        <dbReference type="Pfam" id="PF00534"/>
    </source>
</evidence>
<keyword evidence="1" id="KW-0328">Glycosyltransferase</keyword>
<keyword evidence="2" id="KW-0808">Transferase</keyword>
<feature type="region of interest" description="Disordered" evidence="3">
    <location>
        <begin position="388"/>
        <end position="426"/>
    </location>
</feature>
<organism evidence="6 7">
    <name type="scientific">Georgenia daeguensis</name>
    <dbReference type="NCBI Taxonomy" id="908355"/>
    <lineage>
        <taxon>Bacteria</taxon>
        <taxon>Bacillati</taxon>
        <taxon>Actinomycetota</taxon>
        <taxon>Actinomycetes</taxon>
        <taxon>Micrococcales</taxon>
        <taxon>Bogoriellaceae</taxon>
        <taxon>Georgenia</taxon>
    </lineage>
</organism>
<feature type="domain" description="Glycosyltransferase subfamily 4-like N-terminal" evidence="5">
    <location>
        <begin position="21"/>
        <end position="162"/>
    </location>
</feature>
<evidence type="ECO:0000256" key="1">
    <source>
        <dbReference type="ARBA" id="ARBA00022676"/>
    </source>
</evidence>
<evidence type="ECO:0000313" key="7">
    <source>
        <dbReference type="Proteomes" id="UP001499841"/>
    </source>
</evidence>
<gene>
    <name evidence="6" type="ORF">GCM10022262_19170</name>
</gene>
<accession>A0ABP8EUB0</accession>
<dbReference type="RefSeq" id="WP_345040366.1">
    <property type="nucleotide sequence ID" value="NZ_BAABBA010000008.1"/>
</dbReference>
<dbReference type="InterPro" id="IPR001296">
    <property type="entry name" value="Glyco_trans_1"/>
</dbReference>
<dbReference type="CDD" id="cd03802">
    <property type="entry name" value="GT4_AviGT4-like"/>
    <property type="match status" value="1"/>
</dbReference>